<dbReference type="SUPFAM" id="SSF53383">
    <property type="entry name" value="PLP-dependent transferases"/>
    <property type="match status" value="2"/>
</dbReference>
<dbReference type="GO" id="GO:0005829">
    <property type="term" value="C:cytosol"/>
    <property type="evidence" value="ECO:0007669"/>
    <property type="project" value="TreeGrafter"/>
</dbReference>
<dbReference type="EMBL" id="CAWUPB010000871">
    <property type="protein sequence ID" value="CAK7327925.1"/>
    <property type="molecule type" value="Genomic_DNA"/>
</dbReference>
<dbReference type="GO" id="GO:0006538">
    <property type="term" value="P:L-glutamate catabolic process"/>
    <property type="evidence" value="ECO:0007669"/>
    <property type="project" value="TreeGrafter"/>
</dbReference>
<dbReference type="GO" id="GO:0004351">
    <property type="term" value="F:glutamate decarboxylase activity"/>
    <property type="evidence" value="ECO:0007669"/>
    <property type="project" value="InterPro"/>
</dbReference>
<organism evidence="2 3">
    <name type="scientific">Dovyalis caffra</name>
    <dbReference type="NCBI Taxonomy" id="77055"/>
    <lineage>
        <taxon>Eukaryota</taxon>
        <taxon>Viridiplantae</taxon>
        <taxon>Streptophyta</taxon>
        <taxon>Embryophyta</taxon>
        <taxon>Tracheophyta</taxon>
        <taxon>Spermatophyta</taxon>
        <taxon>Magnoliopsida</taxon>
        <taxon>eudicotyledons</taxon>
        <taxon>Gunneridae</taxon>
        <taxon>Pentapetalae</taxon>
        <taxon>rosids</taxon>
        <taxon>fabids</taxon>
        <taxon>Malpighiales</taxon>
        <taxon>Salicaceae</taxon>
        <taxon>Flacourtieae</taxon>
        <taxon>Dovyalis</taxon>
    </lineage>
</organism>
<comment type="caution">
    <text evidence="2">The sequence shown here is derived from an EMBL/GenBank/DDBJ whole genome shotgun (WGS) entry which is preliminary data.</text>
</comment>
<dbReference type="InterPro" id="IPR015424">
    <property type="entry name" value="PyrdxlP-dep_Trfase"/>
</dbReference>
<accession>A0AAV1R5Z1</accession>
<dbReference type="PANTHER" id="PTHR43321">
    <property type="entry name" value="GLUTAMATE DECARBOXYLASE"/>
    <property type="match status" value="1"/>
</dbReference>
<sequence length="214" mass="23854">MVEENTFCVAAISGSALAGEFEDSKLLNKLLTEKNKETGWDTPIRIDAACGRMSGVPLVAFSLKYSSKHSAFKIAESLRRFGWITPAYTMAADAQKIAVLCVVVGEDFNWNLAESLVSHVEQVLKEMDSLPGRVAVQAVHIGYCHRNTREHRTEEGLLKEYKGSTGGNQPVLEAACQWQENWSLLIEYEDNMIQGLKLKPWNKHPTKLRDSVSA</sequence>
<evidence type="ECO:0000256" key="1">
    <source>
        <dbReference type="ARBA" id="ARBA00009533"/>
    </source>
</evidence>
<dbReference type="Proteomes" id="UP001314170">
    <property type="component" value="Unassembled WGS sequence"/>
</dbReference>
<reference evidence="2 3" key="1">
    <citation type="submission" date="2024-01" db="EMBL/GenBank/DDBJ databases">
        <authorList>
            <person name="Waweru B."/>
        </authorList>
    </citation>
    <scope>NUCLEOTIDE SEQUENCE [LARGE SCALE GENOMIC DNA]</scope>
</reference>
<dbReference type="Gene3D" id="3.90.1150.160">
    <property type="match status" value="1"/>
</dbReference>
<dbReference type="PANTHER" id="PTHR43321:SF22">
    <property type="entry name" value="GLUTAMATE DECARBOXYLASE 5"/>
    <property type="match status" value="1"/>
</dbReference>
<evidence type="ECO:0000313" key="3">
    <source>
        <dbReference type="Proteomes" id="UP001314170"/>
    </source>
</evidence>
<dbReference type="GO" id="GO:0030170">
    <property type="term" value="F:pyridoxal phosphate binding"/>
    <property type="evidence" value="ECO:0007669"/>
    <property type="project" value="InterPro"/>
</dbReference>
<gene>
    <name evidence="2" type="ORF">DCAF_LOCUS5643</name>
</gene>
<proteinExistence type="inferred from homology"/>
<dbReference type="FunFam" id="3.90.1150.160:FF:000001">
    <property type="entry name" value="Glutamate decarboxylase"/>
    <property type="match status" value="1"/>
</dbReference>
<dbReference type="AlphaFoldDB" id="A0AAV1R5Z1"/>
<keyword evidence="3" id="KW-1185">Reference proteome</keyword>
<protein>
    <recommendedName>
        <fullName evidence="4">Glutamate decarboxylase</fullName>
    </recommendedName>
</protein>
<comment type="similarity">
    <text evidence="1">Belongs to the group II decarboxylase family.</text>
</comment>
<name>A0AAV1R5Z1_9ROSI</name>
<dbReference type="InterPro" id="IPR010107">
    <property type="entry name" value="Glutamate_decarboxylase"/>
</dbReference>
<evidence type="ECO:0008006" key="4">
    <source>
        <dbReference type="Google" id="ProtNLM"/>
    </source>
</evidence>
<evidence type="ECO:0000313" key="2">
    <source>
        <dbReference type="EMBL" id="CAK7327925.1"/>
    </source>
</evidence>